<protein>
    <recommendedName>
        <fullName evidence="7">Protein kinase domain-containing protein</fullName>
    </recommendedName>
</protein>
<keyword evidence="9" id="KW-1185">Reference proteome</keyword>
<dbReference type="InterPro" id="IPR017441">
    <property type="entry name" value="Protein_kinase_ATP_BS"/>
</dbReference>
<evidence type="ECO:0000256" key="5">
    <source>
        <dbReference type="PROSITE-ProRule" id="PRU10141"/>
    </source>
</evidence>
<gene>
    <name evidence="8" type="ORF">FHS23_001512</name>
</gene>
<dbReference type="Pfam" id="PF00069">
    <property type="entry name" value="Pkinase"/>
    <property type="match status" value="1"/>
</dbReference>
<keyword evidence="3" id="KW-0418">Kinase</keyword>
<dbReference type="SUPFAM" id="SSF56112">
    <property type="entry name" value="Protein kinase-like (PK-like)"/>
    <property type="match status" value="1"/>
</dbReference>
<dbReference type="Gene3D" id="1.10.510.10">
    <property type="entry name" value="Transferase(Phosphotransferase) domain 1"/>
    <property type="match status" value="1"/>
</dbReference>
<sequence length="625" mass="65827">MKVLGDGDKEYAGRYRLLAMLGEGGMGRVYLAMAPDGRPAALKRIHPAFSHDHGFRERFRREVETSRQVSGAFTAAVMDADTDAEQQWLASVYVAGPSLQDAIDTAGPLPSTAVRHLAAGLVSALADIHRAGLVHRDLKPSNVLLAADGPRVIDFGIARAVEGSSELTSTGSVVGSAGFTSPEQAEGRSLTTASDIFSLGTLLVMAATGKSPYAGNTTPQTLYNVVHGEPDLSRVPPELMSIIGPCLARDPAQRPTPDQLRGMIGSLPPTNNPWPERVQQEIRRCEDDVDAVLAGSDLRKSRGGLVVALAALIMVAALGVTGLVGVTTLETGTATTVAAEAPDPIPTTEAPTGPLAPASLRKLDPCKLVPNLTSDGSTEYDSCRFDVNENVSVTLELGARVLSSSSRSEGETAGLATLVRGPGEGRCTVAGVLPQTPTNSIEVRVGWYGDGEPGKNYTPCKTGRKHLGAAVKAARKGDGTWDEQYRALAETDPCLLVSRQRAQDVFGQTPSVESDYLRECTYSGGGEAVVRIGIGGDPAESSSDGTEKIRIGGTDAYQRPSSTGSASCDVEWAQAPVSGEDSDYYAQVVEVSYRGRYDDENTTAELACERARKLSEAVLEGLPES</sequence>
<evidence type="ECO:0000256" key="1">
    <source>
        <dbReference type="ARBA" id="ARBA00022679"/>
    </source>
</evidence>
<keyword evidence="6" id="KW-0472">Membrane</keyword>
<keyword evidence="6" id="KW-1133">Transmembrane helix</keyword>
<evidence type="ECO:0000256" key="6">
    <source>
        <dbReference type="SAM" id="Phobius"/>
    </source>
</evidence>
<feature type="binding site" evidence="5">
    <location>
        <position position="43"/>
    </location>
    <ligand>
        <name>ATP</name>
        <dbReference type="ChEBI" id="CHEBI:30616"/>
    </ligand>
</feature>
<proteinExistence type="predicted"/>
<dbReference type="Gene3D" id="3.30.200.20">
    <property type="entry name" value="Phosphorylase Kinase, domain 1"/>
    <property type="match status" value="1"/>
</dbReference>
<dbReference type="PROSITE" id="PS50011">
    <property type="entry name" value="PROTEIN_KINASE_DOM"/>
    <property type="match status" value="1"/>
</dbReference>
<dbReference type="GO" id="GO:0004674">
    <property type="term" value="F:protein serine/threonine kinase activity"/>
    <property type="evidence" value="ECO:0007669"/>
    <property type="project" value="TreeGrafter"/>
</dbReference>
<name>A0A839S1A4_9PSEU</name>
<dbReference type="PROSITE" id="PS00107">
    <property type="entry name" value="PROTEIN_KINASE_ATP"/>
    <property type="match status" value="1"/>
</dbReference>
<keyword evidence="4 5" id="KW-0067">ATP-binding</keyword>
<dbReference type="CDD" id="cd14014">
    <property type="entry name" value="STKc_PknB_like"/>
    <property type="match status" value="1"/>
</dbReference>
<dbReference type="PANTHER" id="PTHR43289:SF34">
    <property type="entry name" value="SERINE_THREONINE-PROTEIN KINASE YBDM-RELATED"/>
    <property type="match status" value="1"/>
</dbReference>
<accession>A0A839S1A4</accession>
<comment type="caution">
    <text evidence="8">The sequence shown here is derived from an EMBL/GenBank/DDBJ whole genome shotgun (WGS) entry which is preliminary data.</text>
</comment>
<dbReference type="Proteomes" id="UP000550714">
    <property type="component" value="Unassembled WGS sequence"/>
</dbReference>
<evidence type="ECO:0000256" key="2">
    <source>
        <dbReference type="ARBA" id="ARBA00022741"/>
    </source>
</evidence>
<dbReference type="PANTHER" id="PTHR43289">
    <property type="entry name" value="MITOGEN-ACTIVATED PROTEIN KINASE KINASE KINASE 20-RELATED"/>
    <property type="match status" value="1"/>
</dbReference>
<dbReference type="AlphaFoldDB" id="A0A839S1A4"/>
<evidence type="ECO:0000313" key="8">
    <source>
        <dbReference type="EMBL" id="MBB3050517.1"/>
    </source>
</evidence>
<organism evidence="8 9">
    <name type="scientific">Prauserella isguenensis</name>
    <dbReference type="NCBI Taxonomy" id="1470180"/>
    <lineage>
        <taxon>Bacteria</taxon>
        <taxon>Bacillati</taxon>
        <taxon>Actinomycetota</taxon>
        <taxon>Actinomycetes</taxon>
        <taxon>Pseudonocardiales</taxon>
        <taxon>Pseudonocardiaceae</taxon>
        <taxon>Prauserella</taxon>
    </lineage>
</organism>
<dbReference type="InterPro" id="IPR000719">
    <property type="entry name" value="Prot_kinase_dom"/>
</dbReference>
<keyword evidence="1" id="KW-0808">Transferase</keyword>
<reference evidence="8 9" key="1">
    <citation type="submission" date="2020-08" db="EMBL/GenBank/DDBJ databases">
        <title>Genomic Encyclopedia of Type Strains, Phase III (KMG-III): the genomes of soil and plant-associated and newly described type strains.</title>
        <authorList>
            <person name="Whitman W."/>
        </authorList>
    </citation>
    <scope>NUCLEOTIDE SEQUENCE [LARGE SCALE GENOMIC DNA]</scope>
    <source>
        <strain evidence="8 9">CECT 8577</strain>
    </source>
</reference>
<dbReference type="InterPro" id="IPR008271">
    <property type="entry name" value="Ser/Thr_kinase_AS"/>
</dbReference>
<evidence type="ECO:0000259" key="7">
    <source>
        <dbReference type="PROSITE" id="PS50011"/>
    </source>
</evidence>
<evidence type="ECO:0000256" key="3">
    <source>
        <dbReference type="ARBA" id="ARBA00022777"/>
    </source>
</evidence>
<dbReference type="PROSITE" id="PS00108">
    <property type="entry name" value="PROTEIN_KINASE_ST"/>
    <property type="match status" value="1"/>
</dbReference>
<dbReference type="InterPro" id="IPR011009">
    <property type="entry name" value="Kinase-like_dom_sf"/>
</dbReference>
<keyword evidence="2 5" id="KW-0547">Nucleotide-binding</keyword>
<feature type="transmembrane region" description="Helical" evidence="6">
    <location>
        <begin position="305"/>
        <end position="326"/>
    </location>
</feature>
<dbReference type="EMBL" id="JACHWU010000001">
    <property type="protein sequence ID" value="MBB3050517.1"/>
    <property type="molecule type" value="Genomic_DNA"/>
</dbReference>
<dbReference type="RefSeq" id="WP_183649906.1">
    <property type="nucleotide sequence ID" value="NZ_JACHWU010000001.1"/>
</dbReference>
<feature type="domain" description="Protein kinase" evidence="7">
    <location>
        <begin position="15"/>
        <end position="275"/>
    </location>
</feature>
<dbReference type="GO" id="GO:0005524">
    <property type="term" value="F:ATP binding"/>
    <property type="evidence" value="ECO:0007669"/>
    <property type="project" value="UniProtKB-UniRule"/>
</dbReference>
<keyword evidence="6" id="KW-0812">Transmembrane</keyword>
<evidence type="ECO:0000313" key="9">
    <source>
        <dbReference type="Proteomes" id="UP000550714"/>
    </source>
</evidence>
<dbReference type="SMART" id="SM00220">
    <property type="entry name" value="S_TKc"/>
    <property type="match status" value="1"/>
</dbReference>
<evidence type="ECO:0000256" key="4">
    <source>
        <dbReference type="ARBA" id="ARBA00022840"/>
    </source>
</evidence>